<dbReference type="GeneID" id="85436354"/>
<dbReference type="AlphaFoldDB" id="A0AAD8V3J5"/>
<gene>
    <name evidence="2" type="ORF">LY79DRAFT_280917</name>
</gene>
<keyword evidence="3" id="KW-1185">Reference proteome</keyword>
<dbReference type="RefSeq" id="XP_060412021.1">
    <property type="nucleotide sequence ID" value="XM_060552114.1"/>
</dbReference>
<evidence type="ECO:0000256" key="1">
    <source>
        <dbReference type="SAM" id="MobiDB-lite"/>
    </source>
</evidence>
<name>A0AAD8V3J5_9PEZI</name>
<sequence>MLTSMYPVERTGFREKEKQGWRETHANWIRGRGELSGNVGRDSRWMMFVQCVEAGRRHRDQAGCILSPRWRRRDWTGVLLAFVFLSSPLFDLRAPTPSVSSIYLGTRKTRGGETQRRESGQQDPGRYGYGNVGRTASWCIRKFARQLGGWAAAEQGMRAKSKG</sequence>
<dbReference type="Proteomes" id="UP001230504">
    <property type="component" value="Unassembled WGS sequence"/>
</dbReference>
<feature type="compositionally biased region" description="Basic and acidic residues" evidence="1">
    <location>
        <begin position="110"/>
        <end position="120"/>
    </location>
</feature>
<comment type="caution">
    <text evidence="2">The sequence shown here is derived from an EMBL/GenBank/DDBJ whole genome shotgun (WGS) entry which is preliminary data.</text>
</comment>
<dbReference type="EMBL" id="JAHLJV010000049">
    <property type="protein sequence ID" value="KAK1584965.1"/>
    <property type="molecule type" value="Genomic_DNA"/>
</dbReference>
<feature type="region of interest" description="Disordered" evidence="1">
    <location>
        <begin position="104"/>
        <end position="128"/>
    </location>
</feature>
<reference evidence="2" key="1">
    <citation type="submission" date="2021-06" db="EMBL/GenBank/DDBJ databases">
        <title>Comparative genomics, transcriptomics and evolutionary studies reveal genomic signatures of adaptation to plant cell wall in hemibiotrophic fungi.</title>
        <authorList>
            <consortium name="DOE Joint Genome Institute"/>
            <person name="Baroncelli R."/>
            <person name="Diaz J.F."/>
            <person name="Benocci T."/>
            <person name="Peng M."/>
            <person name="Battaglia E."/>
            <person name="Haridas S."/>
            <person name="Andreopoulos W."/>
            <person name="Labutti K."/>
            <person name="Pangilinan J."/>
            <person name="Floch G.L."/>
            <person name="Makela M.R."/>
            <person name="Henrissat B."/>
            <person name="Grigoriev I.V."/>
            <person name="Crouch J.A."/>
            <person name="De Vries R.P."/>
            <person name="Sukno S.A."/>
            <person name="Thon M.R."/>
        </authorList>
    </citation>
    <scope>NUCLEOTIDE SEQUENCE</scope>
    <source>
        <strain evidence="2">CBS 125086</strain>
    </source>
</reference>
<evidence type="ECO:0000313" key="2">
    <source>
        <dbReference type="EMBL" id="KAK1584965.1"/>
    </source>
</evidence>
<protein>
    <submittedName>
        <fullName evidence="2">Uncharacterized protein</fullName>
    </submittedName>
</protein>
<evidence type="ECO:0000313" key="3">
    <source>
        <dbReference type="Proteomes" id="UP001230504"/>
    </source>
</evidence>
<organism evidence="2 3">
    <name type="scientific">Colletotrichum navitas</name>
    <dbReference type="NCBI Taxonomy" id="681940"/>
    <lineage>
        <taxon>Eukaryota</taxon>
        <taxon>Fungi</taxon>
        <taxon>Dikarya</taxon>
        <taxon>Ascomycota</taxon>
        <taxon>Pezizomycotina</taxon>
        <taxon>Sordariomycetes</taxon>
        <taxon>Hypocreomycetidae</taxon>
        <taxon>Glomerellales</taxon>
        <taxon>Glomerellaceae</taxon>
        <taxon>Colletotrichum</taxon>
        <taxon>Colletotrichum graminicola species complex</taxon>
    </lineage>
</organism>
<accession>A0AAD8V3J5</accession>
<proteinExistence type="predicted"/>